<dbReference type="Proteomes" id="UP000694391">
    <property type="component" value="Unplaced"/>
</dbReference>
<reference evidence="6" key="2">
    <citation type="submission" date="2025-09" db="UniProtKB">
        <authorList>
            <consortium name="Ensembl"/>
        </authorList>
    </citation>
    <scope>IDENTIFICATION</scope>
</reference>
<comment type="similarity">
    <text evidence="4">Belongs to the TCTP family.</text>
</comment>
<dbReference type="Ensembl" id="ENSCAFT00020010307.1">
    <property type="protein sequence ID" value="ENSCAFP00020008870.1"/>
    <property type="gene ID" value="ENSCAFG00020007195.1"/>
</dbReference>
<dbReference type="Gene3D" id="2.170.150.10">
    <property type="entry name" value="Metal Binding Protein, Guanine Nucleotide Exchange Factor, Chain A"/>
    <property type="match status" value="1"/>
</dbReference>
<protein>
    <recommendedName>
        <fullName evidence="1">Translationally-controlled tumor protein</fullName>
    </recommendedName>
</protein>
<evidence type="ECO:0000313" key="7">
    <source>
        <dbReference type="Proteomes" id="UP000694391"/>
    </source>
</evidence>
<proteinExistence type="inferred from homology"/>
<sequence>IIIYPDIFSHDEIFSNIYKIQEIMDDLCLEIEEKIISKTEGDTDDLLLMGGNASAEGPEGKDMKITEVTDETCFTKEAYKKPKCKNLNYKILIENKRGNLHKMDLAMTS</sequence>
<dbReference type="GeneTree" id="ENSGT00390000006051"/>
<reference evidence="6" key="1">
    <citation type="submission" date="2025-08" db="UniProtKB">
        <authorList>
            <consortium name="Ensembl"/>
        </authorList>
    </citation>
    <scope>IDENTIFICATION</scope>
</reference>
<evidence type="ECO:0000256" key="2">
    <source>
        <dbReference type="ARBA" id="ARBA00046053"/>
    </source>
</evidence>
<dbReference type="PRINTS" id="PR01653">
    <property type="entry name" value="TCTPROTEIN"/>
</dbReference>
<dbReference type="InterPro" id="IPR011323">
    <property type="entry name" value="Mss4/transl-control_tumour"/>
</dbReference>
<keyword evidence="7" id="KW-1185">Reference proteome</keyword>
<comment type="function">
    <text evidence="2">Involved in calcium binding and microtubule stabilization. Acts as a negative regulator of TSC22D1-mediated apoptosis, via interaction with and destabilization of TSC22D1 protein.</text>
</comment>
<evidence type="ECO:0000256" key="1">
    <source>
        <dbReference type="ARBA" id="ARBA00040832"/>
    </source>
</evidence>
<dbReference type="Pfam" id="PF00838">
    <property type="entry name" value="TCTP"/>
    <property type="match status" value="1"/>
</dbReference>
<dbReference type="PANTHER" id="PTHR11991">
    <property type="entry name" value="TRANSLATIONALLY CONTROLLED TUMOR PROTEIN-RELATED"/>
    <property type="match status" value="1"/>
</dbReference>
<evidence type="ECO:0000256" key="4">
    <source>
        <dbReference type="PROSITE-ProRule" id="PRU01133"/>
    </source>
</evidence>
<dbReference type="AlphaFoldDB" id="A0A8C0K315"/>
<dbReference type="PROSITE" id="PS51797">
    <property type="entry name" value="TCTP_3"/>
    <property type="match status" value="1"/>
</dbReference>
<feature type="domain" description="TCTP" evidence="5">
    <location>
        <begin position="1"/>
        <end position="109"/>
    </location>
</feature>
<dbReference type="SUPFAM" id="SSF51316">
    <property type="entry name" value="Mss4-like"/>
    <property type="match status" value="1"/>
</dbReference>
<name>A0A8C0K315_CANLU</name>
<dbReference type="GO" id="GO:0005509">
    <property type="term" value="F:calcium ion binding"/>
    <property type="evidence" value="ECO:0007669"/>
    <property type="project" value="TreeGrafter"/>
</dbReference>
<comment type="subunit">
    <text evidence="3">Homodimer. Interacts with STEAP3. Interacts with TSC22D1; interaction results in the destabilization of TSC22D1 protein.</text>
</comment>
<evidence type="ECO:0000259" key="5">
    <source>
        <dbReference type="PROSITE" id="PS51797"/>
    </source>
</evidence>
<dbReference type="InterPro" id="IPR011057">
    <property type="entry name" value="Mss4-like_sf"/>
</dbReference>
<evidence type="ECO:0000256" key="3">
    <source>
        <dbReference type="ARBA" id="ARBA00047116"/>
    </source>
</evidence>
<dbReference type="InterPro" id="IPR018105">
    <property type="entry name" value="Translational_control_tumour_p"/>
</dbReference>
<dbReference type="GO" id="GO:0005737">
    <property type="term" value="C:cytoplasm"/>
    <property type="evidence" value="ECO:0007669"/>
    <property type="project" value="TreeGrafter"/>
</dbReference>
<dbReference type="InterPro" id="IPR034737">
    <property type="entry name" value="TCTP"/>
</dbReference>
<evidence type="ECO:0000313" key="6">
    <source>
        <dbReference type="Ensembl" id="ENSCAFP00020008870.1"/>
    </source>
</evidence>
<organism evidence="6 7">
    <name type="scientific">Canis lupus dingo</name>
    <name type="common">dingo</name>
    <dbReference type="NCBI Taxonomy" id="286419"/>
    <lineage>
        <taxon>Eukaryota</taxon>
        <taxon>Metazoa</taxon>
        <taxon>Chordata</taxon>
        <taxon>Craniata</taxon>
        <taxon>Vertebrata</taxon>
        <taxon>Euteleostomi</taxon>
        <taxon>Mammalia</taxon>
        <taxon>Eutheria</taxon>
        <taxon>Laurasiatheria</taxon>
        <taxon>Carnivora</taxon>
        <taxon>Caniformia</taxon>
        <taxon>Canidae</taxon>
        <taxon>Canis</taxon>
    </lineage>
</organism>
<accession>A0A8C0K315</accession>
<dbReference type="PANTHER" id="PTHR11991:SF0">
    <property type="entry name" value="TRANSLATIONALLY-CONTROLLED TUMOR PROTEIN"/>
    <property type="match status" value="1"/>
</dbReference>